<reference evidence="1" key="1">
    <citation type="journal article" date="2012" name="PLoS ONE">
        <title>Gene sets for utilization of primary and secondary nutrition supplies in the distal gut of endangered iberian lynx.</title>
        <authorList>
            <person name="Alcaide M."/>
            <person name="Messina E."/>
            <person name="Richter M."/>
            <person name="Bargiela R."/>
            <person name="Peplies J."/>
            <person name="Huws S.A."/>
            <person name="Newbold C.J."/>
            <person name="Golyshin P.N."/>
            <person name="Simon M.A."/>
            <person name="Lopez G."/>
            <person name="Yakimov M.M."/>
            <person name="Ferrer M."/>
        </authorList>
    </citation>
    <scope>NUCLEOTIDE SEQUENCE</scope>
</reference>
<organism evidence="1">
    <name type="scientific">gut metagenome</name>
    <dbReference type="NCBI Taxonomy" id="749906"/>
    <lineage>
        <taxon>unclassified sequences</taxon>
        <taxon>metagenomes</taxon>
        <taxon>organismal metagenomes</taxon>
    </lineage>
</organism>
<evidence type="ECO:0000313" key="1">
    <source>
        <dbReference type="EMBL" id="EJX04146.1"/>
    </source>
</evidence>
<dbReference type="AlphaFoldDB" id="J9CVA1"/>
<protein>
    <submittedName>
        <fullName evidence="1">Uncharacterized protein</fullName>
    </submittedName>
</protein>
<accession>J9CVA1</accession>
<name>J9CVA1_9ZZZZ</name>
<comment type="caution">
    <text evidence="1">The sequence shown here is derived from an EMBL/GenBank/DDBJ whole genome shotgun (WGS) entry which is preliminary data.</text>
</comment>
<sequence>MSPCFTTSLILPLAADTTSCPQMLRTFSINNSSATRLCRTVTLSNVRFVNPVS</sequence>
<proteinExistence type="predicted"/>
<dbReference type="EMBL" id="AMCI01001903">
    <property type="protein sequence ID" value="EJX04146.1"/>
    <property type="molecule type" value="Genomic_DNA"/>
</dbReference>
<gene>
    <name evidence="1" type="ORF">EVA_07747</name>
</gene>